<dbReference type="PANTHER" id="PTHR48013:SF32">
    <property type="entry name" value="MITOGEN-ACTIVATED PROTEIN KINASE KINASE 2-LIKE"/>
    <property type="match status" value="1"/>
</dbReference>
<protein>
    <recommendedName>
        <fullName evidence="7">mitogen-activated protein kinase kinase</fullName>
        <ecNumber evidence="7">2.7.12.2</ecNumber>
    </recommendedName>
</protein>
<dbReference type="InterPro" id="IPR000719">
    <property type="entry name" value="Prot_kinase_dom"/>
</dbReference>
<organism evidence="10 11">
    <name type="scientific">Zingiber officinale</name>
    <name type="common">Ginger</name>
    <name type="synonym">Amomum zingiber</name>
    <dbReference type="NCBI Taxonomy" id="94328"/>
    <lineage>
        <taxon>Eukaryota</taxon>
        <taxon>Viridiplantae</taxon>
        <taxon>Streptophyta</taxon>
        <taxon>Embryophyta</taxon>
        <taxon>Tracheophyta</taxon>
        <taxon>Spermatophyta</taxon>
        <taxon>Magnoliopsida</taxon>
        <taxon>Liliopsida</taxon>
        <taxon>Zingiberales</taxon>
        <taxon>Zingiberaceae</taxon>
        <taxon>Zingiber</taxon>
    </lineage>
</organism>
<dbReference type="InterPro" id="IPR011009">
    <property type="entry name" value="Kinase-like_dom_sf"/>
</dbReference>
<dbReference type="PANTHER" id="PTHR48013">
    <property type="entry name" value="DUAL SPECIFICITY MITOGEN-ACTIVATED PROTEIN KINASE KINASE 5-RELATED"/>
    <property type="match status" value="1"/>
</dbReference>
<evidence type="ECO:0000256" key="7">
    <source>
        <dbReference type="ARBA" id="ARBA00038999"/>
    </source>
</evidence>
<dbReference type="InterPro" id="IPR017441">
    <property type="entry name" value="Protein_kinase_ATP_BS"/>
</dbReference>
<dbReference type="SUPFAM" id="SSF56112">
    <property type="entry name" value="Protein kinase-like (PK-like)"/>
    <property type="match status" value="1"/>
</dbReference>
<keyword evidence="5 8" id="KW-0067">ATP-binding</keyword>
<accession>A0A8J5F7X7</accession>
<evidence type="ECO:0000313" key="11">
    <source>
        <dbReference type="Proteomes" id="UP000734854"/>
    </source>
</evidence>
<dbReference type="GO" id="GO:0004708">
    <property type="term" value="F:MAP kinase kinase activity"/>
    <property type="evidence" value="ECO:0007669"/>
    <property type="project" value="UniProtKB-EC"/>
</dbReference>
<comment type="caution">
    <text evidence="10">The sequence shown here is derived from an EMBL/GenBank/DDBJ whole genome shotgun (WGS) entry which is preliminary data.</text>
</comment>
<name>A0A8J5F7X7_ZINOF</name>
<evidence type="ECO:0000256" key="8">
    <source>
        <dbReference type="PROSITE-ProRule" id="PRU10141"/>
    </source>
</evidence>
<dbReference type="Gene3D" id="3.30.200.20">
    <property type="entry name" value="Phosphorylase Kinase, domain 1"/>
    <property type="match status" value="1"/>
</dbReference>
<dbReference type="Gene3D" id="1.10.510.10">
    <property type="entry name" value="Transferase(Phosphotransferase) domain 1"/>
    <property type="match status" value="1"/>
</dbReference>
<sequence>MKKTGPGNLKLKLSLPRQEESIGKFLTQSGTFKDGNLLVNKDGLRIVSQSEEGGPPLIKPLDNTLSLDDLDAVKVVGKGSGGIVQLVRHKWTSQFFALKVIQMNIQEDIRKQIAQELRISLATQCPFVVQCYQCFYDNGVISIVLEYMDGGSLADFLKSVRTIPEPYLAAICNQASAHCEVKISDFGVSAIIASSSGQRDTFTGTYNYMSPERITGQKHGPVSDIWSLGLIMLECATGQFPYPPRDSFYELLEEVVERPSPFAPSDQFSAEFSSFISECLQKKPMDRKPAQALLAHPFLSMYADLNIDLASYFTTAGSPLATF</sequence>
<evidence type="ECO:0000259" key="9">
    <source>
        <dbReference type="PROSITE" id="PS50011"/>
    </source>
</evidence>
<dbReference type="CDD" id="cd06623">
    <property type="entry name" value="PKc_MAPKK_plant_like"/>
    <property type="match status" value="1"/>
</dbReference>
<proteinExistence type="inferred from homology"/>
<feature type="domain" description="Protein kinase" evidence="9">
    <location>
        <begin position="70"/>
        <end position="299"/>
    </location>
</feature>
<evidence type="ECO:0000256" key="5">
    <source>
        <dbReference type="ARBA" id="ARBA00022840"/>
    </source>
</evidence>
<dbReference type="Pfam" id="PF00069">
    <property type="entry name" value="Pkinase"/>
    <property type="match status" value="2"/>
</dbReference>
<dbReference type="EC" id="2.7.12.2" evidence="7"/>
<keyword evidence="2" id="KW-0808">Transferase</keyword>
<dbReference type="GO" id="GO:0005524">
    <property type="term" value="F:ATP binding"/>
    <property type="evidence" value="ECO:0007669"/>
    <property type="project" value="UniProtKB-UniRule"/>
</dbReference>
<keyword evidence="11" id="KW-1185">Reference proteome</keyword>
<dbReference type="PROSITE" id="PS00107">
    <property type="entry name" value="PROTEIN_KINASE_ATP"/>
    <property type="match status" value="1"/>
</dbReference>
<dbReference type="PROSITE" id="PS50011">
    <property type="entry name" value="PROTEIN_KINASE_DOM"/>
    <property type="match status" value="1"/>
</dbReference>
<evidence type="ECO:0000313" key="10">
    <source>
        <dbReference type="EMBL" id="KAG6483251.1"/>
    </source>
</evidence>
<dbReference type="GO" id="GO:0004674">
    <property type="term" value="F:protein serine/threonine kinase activity"/>
    <property type="evidence" value="ECO:0007669"/>
    <property type="project" value="UniProtKB-KW"/>
</dbReference>
<evidence type="ECO:0000256" key="4">
    <source>
        <dbReference type="ARBA" id="ARBA00022777"/>
    </source>
</evidence>
<reference evidence="10 11" key="1">
    <citation type="submission" date="2020-08" db="EMBL/GenBank/DDBJ databases">
        <title>Plant Genome Project.</title>
        <authorList>
            <person name="Zhang R.-G."/>
        </authorList>
    </citation>
    <scope>NUCLEOTIDE SEQUENCE [LARGE SCALE GENOMIC DNA]</scope>
    <source>
        <tissue evidence="10">Rhizome</tissue>
    </source>
</reference>
<evidence type="ECO:0000256" key="1">
    <source>
        <dbReference type="ARBA" id="ARBA00022527"/>
    </source>
</evidence>
<keyword evidence="1" id="KW-0723">Serine/threonine-protein kinase</keyword>
<comment type="similarity">
    <text evidence="6">Belongs to the protein kinase superfamily. STE Ser/Thr protein kinase family. MAP kinase kinase subfamily.</text>
</comment>
<keyword evidence="3 8" id="KW-0547">Nucleotide-binding</keyword>
<evidence type="ECO:0000256" key="3">
    <source>
        <dbReference type="ARBA" id="ARBA00022741"/>
    </source>
</evidence>
<dbReference type="EMBL" id="JACMSC010000016">
    <property type="protein sequence ID" value="KAG6483251.1"/>
    <property type="molecule type" value="Genomic_DNA"/>
</dbReference>
<gene>
    <name evidence="10" type="ORF">ZIOFF_059893</name>
</gene>
<dbReference type="Proteomes" id="UP000734854">
    <property type="component" value="Unassembled WGS sequence"/>
</dbReference>
<dbReference type="AlphaFoldDB" id="A0A8J5F7X7"/>
<dbReference type="FunFam" id="3.30.200.20:FF:000265">
    <property type="entry name" value="Mitogen-activated protein kinase kinase 6"/>
    <property type="match status" value="1"/>
</dbReference>
<evidence type="ECO:0000256" key="2">
    <source>
        <dbReference type="ARBA" id="ARBA00022679"/>
    </source>
</evidence>
<feature type="binding site" evidence="8">
    <location>
        <position position="99"/>
    </location>
    <ligand>
        <name>ATP</name>
        <dbReference type="ChEBI" id="CHEBI:30616"/>
    </ligand>
</feature>
<evidence type="ECO:0000256" key="6">
    <source>
        <dbReference type="ARBA" id="ARBA00038035"/>
    </source>
</evidence>
<keyword evidence="4" id="KW-0418">Kinase</keyword>